<keyword evidence="6" id="KW-1185">Reference proteome</keyword>
<dbReference type="AlphaFoldDB" id="A0A5B0LQ55"/>
<dbReference type="CDD" id="cd22191">
    <property type="entry name" value="DPBB_RlpA_EXP_N-like"/>
    <property type="match status" value="1"/>
</dbReference>
<dbReference type="OrthoDB" id="406505at2759"/>
<evidence type="ECO:0000313" key="4">
    <source>
        <dbReference type="EMBL" id="KAA1065970.1"/>
    </source>
</evidence>
<dbReference type="InterPro" id="IPR051477">
    <property type="entry name" value="Expansin_CellWall"/>
</dbReference>
<keyword evidence="1 3" id="KW-0732">Signal</keyword>
<name>A0A5B0LQ55_PUCGR</name>
<evidence type="ECO:0008006" key="8">
    <source>
        <dbReference type="Google" id="ProtNLM"/>
    </source>
</evidence>
<evidence type="ECO:0000256" key="2">
    <source>
        <dbReference type="SAM" id="MobiDB-lite"/>
    </source>
</evidence>
<feature type="region of interest" description="Disordered" evidence="2">
    <location>
        <begin position="54"/>
        <end position="76"/>
    </location>
</feature>
<dbReference type="PANTHER" id="PTHR31836">
    <property type="match status" value="1"/>
</dbReference>
<dbReference type="SUPFAM" id="SSF50685">
    <property type="entry name" value="Barwin-like endoglucanases"/>
    <property type="match status" value="1"/>
</dbReference>
<dbReference type="InterPro" id="IPR036908">
    <property type="entry name" value="RlpA-like_sf"/>
</dbReference>
<feature type="chain" id="PRO_5036137017" description="RlpA-like protein double-psi beta-barrel domain-containing protein" evidence="3">
    <location>
        <begin position="22"/>
        <end position="262"/>
    </location>
</feature>
<protein>
    <recommendedName>
        <fullName evidence="8">RlpA-like protein double-psi beta-barrel domain-containing protein</fullName>
    </recommendedName>
</protein>
<dbReference type="EMBL" id="VDEP01000108">
    <property type="protein sequence ID" value="KAA1130497.1"/>
    <property type="molecule type" value="Genomic_DNA"/>
</dbReference>
<sequence>MRVGFPAVFAVLATIISCTWTHDTSPVSRSNLESRTTDDEGWFDLSVSVRMKRDESSSSSPIEKRSESSPASTPLILRRSPESGKLIWPRSFSEALKMAARDVPEGIKRSLHRRTALARRAMRVVITWYTGQDLLHPACFVDSDNWAPTDDSMVAAVTIVWPGQPPCGSFVRIQHHSDPSKHILVRIVDKCGGCPPGQPHIDLTIGAFEKLYAQDVGLVEGLKAKVVSCPSHINANWSQEVIDIYGPKETIDHHKSSSKTEA</sequence>
<feature type="compositionally biased region" description="Basic and acidic residues" evidence="2">
    <location>
        <begin position="54"/>
        <end position="67"/>
    </location>
</feature>
<dbReference type="Gene3D" id="2.40.40.10">
    <property type="entry name" value="RlpA-like domain"/>
    <property type="match status" value="1"/>
</dbReference>
<evidence type="ECO:0000313" key="5">
    <source>
        <dbReference type="EMBL" id="KAA1130497.1"/>
    </source>
</evidence>
<dbReference type="Proteomes" id="UP000324748">
    <property type="component" value="Unassembled WGS sequence"/>
</dbReference>
<evidence type="ECO:0000256" key="3">
    <source>
        <dbReference type="SAM" id="SignalP"/>
    </source>
</evidence>
<proteinExistence type="predicted"/>
<dbReference type="PANTHER" id="PTHR31836:SF22">
    <property type="entry name" value="RLPA-LIKE PROTEIN DOUBLE-PSI BETA-BARREL DOMAIN-CONTAINING PROTEIN"/>
    <property type="match status" value="1"/>
</dbReference>
<reference evidence="6 7" key="1">
    <citation type="submission" date="2019-05" db="EMBL/GenBank/DDBJ databases">
        <title>Emergence of the Ug99 lineage of the wheat stem rust pathogen through somatic hybridization.</title>
        <authorList>
            <person name="Li F."/>
            <person name="Upadhyaya N.M."/>
            <person name="Sperschneider J."/>
            <person name="Matny O."/>
            <person name="Nguyen-Phuc H."/>
            <person name="Mago R."/>
            <person name="Raley C."/>
            <person name="Miller M.E."/>
            <person name="Silverstein K.A.T."/>
            <person name="Henningsen E."/>
            <person name="Hirsch C.D."/>
            <person name="Visser B."/>
            <person name="Pretorius Z.A."/>
            <person name="Steffenson B.J."/>
            <person name="Schwessinger B."/>
            <person name="Dodds P.N."/>
            <person name="Figueroa M."/>
        </authorList>
    </citation>
    <scope>NUCLEOTIDE SEQUENCE [LARGE SCALE GENOMIC DNA]</scope>
    <source>
        <strain evidence="4">21-0</strain>
        <strain evidence="5 7">Ug99</strain>
    </source>
</reference>
<gene>
    <name evidence="4" type="ORF">PGT21_017019</name>
    <name evidence="5" type="ORF">PGTUg99_009801</name>
</gene>
<comment type="caution">
    <text evidence="4">The sequence shown here is derived from an EMBL/GenBank/DDBJ whole genome shotgun (WGS) entry which is preliminary data.</text>
</comment>
<dbReference type="PROSITE" id="PS51257">
    <property type="entry name" value="PROKAR_LIPOPROTEIN"/>
    <property type="match status" value="1"/>
</dbReference>
<dbReference type="EMBL" id="VSWC01000196">
    <property type="protein sequence ID" value="KAA1065970.1"/>
    <property type="molecule type" value="Genomic_DNA"/>
</dbReference>
<evidence type="ECO:0000313" key="7">
    <source>
        <dbReference type="Proteomes" id="UP000325313"/>
    </source>
</evidence>
<evidence type="ECO:0000256" key="1">
    <source>
        <dbReference type="ARBA" id="ARBA00022729"/>
    </source>
</evidence>
<dbReference type="Proteomes" id="UP000325313">
    <property type="component" value="Unassembled WGS sequence"/>
</dbReference>
<evidence type="ECO:0000313" key="6">
    <source>
        <dbReference type="Proteomes" id="UP000324748"/>
    </source>
</evidence>
<feature type="signal peptide" evidence="3">
    <location>
        <begin position="1"/>
        <end position="21"/>
    </location>
</feature>
<organism evidence="4 6">
    <name type="scientific">Puccinia graminis f. sp. tritici</name>
    <dbReference type="NCBI Taxonomy" id="56615"/>
    <lineage>
        <taxon>Eukaryota</taxon>
        <taxon>Fungi</taxon>
        <taxon>Dikarya</taxon>
        <taxon>Basidiomycota</taxon>
        <taxon>Pucciniomycotina</taxon>
        <taxon>Pucciniomycetes</taxon>
        <taxon>Pucciniales</taxon>
        <taxon>Pucciniaceae</taxon>
        <taxon>Puccinia</taxon>
    </lineage>
</organism>
<accession>A0A5B0LQ55</accession>